<name>A0ACB9YC18_PLABR</name>
<dbReference type="EMBL" id="CM043775">
    <property type="protein sequence ID" value="KAI4839251.1"/>
    <property type="molecule type" value="Genomic_DNA"/>
</dbReference>
<accession>A0ACB9YC18</accession>
<organism evidence="1 2">
    <name type="scientific">Plasmodium brasilianum</name>
    <dbReference type="NCBI Taxonomy" id="5824"/>
    <lineage>
        <taxon>Eukaryota</taxon>
        <taxon>Sar</taxon>
        <taxon>Alveolata</taxon>
        <taxon>Apicomplexa</taxon>
        <taxon>Aconoidasida</taxon>
        <taxon>Haemosporida</taxon>
        <taxon>Plasmodiidae</taxon>
        <taxon>Plasmodium</taxon>
        <taxon>Plasmodium (Plasmodium)</taxon>
    </lineage>
</organism>
<comment type="caution">
    <text evidence="1">The sequence shown here is derived from an EMBL/GenBank/DDBJ whole genome shotgun (WGS) entry which is preliminary data.</text>
</comment>
<sequence length="250" mass="29503">MEQKFKSPFFIIFAIFFFLTRIYHMNSDMCTFYVSLGDKNNVVQRVCTRTYRLLSQYKQEKSSNVFCIKGDLHPIRGYEKQNKYNNKNLAKIKNKQPKKCSLNNIKINEQSRKSKSSVCNGGNSHIIKRIFDKIHYKNQVRFITKEDVKFLRNNTQAKEVALFSLPTFVILLEIIFILIIANPEVLGADMFTCEWWSPIIIVFFIITVIVILRAIKLCRNIEKNEKLINVKNKLNYTNYPSLIKNEFFKN</sequence>
<reference evidence="1" key="1">
    <citation type="submission" date="2022-06" db="EMBL/GenBank/DDBJ databases">
        <title>The First Complete Genome of the Simian Malaria Parasite Plasmodium brasilianum.</title>
        <authorList>
            <person name="Bajic M."/>
            <person name="Ravishankar S."/>
        </authorList>
    </citation>
    <scope>NUCLEOTIDE SEQUENCE</scope>
    <source>
        <strain evidence="1">Bolivian I</strain>
    </source>
</reference>
<evidence type="ECO:0000313" key="1">
    <source>
        <dbReference type="EMBL" id="KAI4839251.1"/>
    </source>
</evidence>
<proteinExistence type="predicted"/>
<evidence type="ECO:0000313" key="2">
    <source>
        <dbReference type="Proteomes" id="UP001056978"/>
    </source>
</evidence>
<dbReference type="Proteomes" id="UP001056978">
    <property type="component" value="Chromosome 7"/>
</dbReference>
<protein>
    <submittedName>
        <fullName evidence="1">Uncharacterized protein</fullName>
    </submittedName>
</protein>
<gene>
    <name evidence="1" type="ORF">MKS88_001796</name>
</gene>
<keyword evidence="2" id="KW-1185">Reference proteome</keyword>